<organism evidence="9 10">
    <name type="scientific">Plectosphaerella cucumerina</name>
    <dbReference type="NCBI Taxonomy" id="40658"/>
    <lineage>
        <taxon>Eukaryota</taxon>
        <taxon>Fungi</taxon>
        <taxon>Dikarya</taxon>
        <taxon>Ascomycota</taxon>
        <taxon>Pezizomycotina</taxon>
        <taxon>Sordariomycetes</taxon>
        <taxon>Hypocreomycetidae</taxon>
        <taxon>Glomerellales</taxon>
        <taxon>Plectosphaerellaceae</taxon>
        <taxon>Plectosphaerella</taxon>
    </lineage>
</organism>
<keyword evidence="2 7" id="KW-0812">Transmembrane</keyword>
<feature type="domain" description="Rhodopsin" evidence="8">
    <location>
        <begin position="44"/>
        <end position="280"/>
    </location>
</feature>
<keyword evidence="3 7" id="KW-1133">Transmembrane helix</keyword>
<evidence type="ECO:0000313" key="10">
    <source>
        <dbReference type="Proteomes" id="UP000813385"/>
    </source>
</evidence>
<dbReference type="PANTHER" id="PTHR33048">
    <property type="entry name" value="PTH11-LIKE INTEGRAL MEMBRANE PROTEIN (AFU_ORTHOLOGUE AFUA_5G11245)"/>
    <property type="match status" value="1"/>
</dbReference>
<dbReference type="AlphaFoldDB" id="A0A8K0X178"/>
<accession>A0A8K0X178</accession>
<comment type="similarity">
    <text evidence="5">Belongs to the SAT4 family.</text>
</comment>
<feature type="region of interest" description="Disordered" evidence="6">
    <location>
        <begin position="342"/>
        <end position="381"/>
    </location>
</feature>
<evidence type="ECO:0000256" key="5">
    <source>
        <dbReference type="ARBA" id="ARBA00038359"/>
    </source>
</evidence>
<feature type="transmembrane region" description="Helical" evidence="7">
    <location>
        <begin position="60"/>
        <end position="84"/>
    </location>
</feature>
<feature type="region of interest" description="Disordered" evidence="6">
    <location>
        <begin position="302"/>
        <end position="330"/>
    </location>
</feature>
<dbReference type="GO" id="GO:0016020">
    <property type="term" value="C:membrane"/>
    <property type="evidence" value="ECO:0007669"/>
    <property type="project" value="UniProtKB-SubCell"/>
</dbReference>
<evidence type="ECO:0000256" key="3">
    <source>
        <dbReference type="ARBA" id="ARBA00022989"/>
    </source>
</evidence>
<evidence type="ECO:0000256" key="2">
    <source>
        <dbReference type="ARBA" id="ARBA00022692"/>
    </source>
</evidence>
<dbReference type="Pfam" id="PF20684">
    <property type="entry name" value="Fung_rhodopsin"/>
    <property type="match status" value="1"/>
</dbReference>
<comment type="subcellular location">
    <subcellularLocation>
        <location evidence="1">Membrane</location>
        <topology evidence="1">Multi-pass membrane protein</topology>
    </subcellularLocation>
</comment>
<feature type="transmembrane region" description="Helical" evidence="7">
    <location>
        <begin position="217"/>
        <end position="240"/>
    </location>
</feature>
<feature type="compositionally biased region" description="Basic and acidic residues" evidence="6">
    <location>
        <begin position="362"/>
        <end position="381"/>
    </location>
</feature>
<evidence type="ECO:0000313" key="9">
    <source>
        <dbReference type="EMBL" id="KAH7357951.1"/>
    </source>
</evidence>
<dbReference type="PANTHER" id="PTHR33048:SF108">
    <property type="entry name" value="INTEGRAL MEMBRANE PROTEIN"/>
    <property type="match status" value="1"/>
</dbReference>
<dbReference type="OrthoDB" id="5378633at2759"/>
<protein>
    <recommendedName>
        <fullName evidence="8">Rhodopsin domain-containing protein</fullName>
    </recommendedName>
</protein>
<feature type="transmembrane region" description="Helical" evidence="7">
    <location>
        <begin position="181"/>
        <end position="205"/>
    </location>
</feature>
<comment type="caution">
    <text evidence="9">The sequence shown here is derived from an EMBL/GenBank/DDBJ whole genome shotgun (WGS) entry which is preliminary data.</text>
</comment>
<evidence type="ECO:0000256" key="1">
    <source>
        <dbReference type="ARBA" id="ARBA00004141"/>
    </source>
</evidence>
<evidence type="ECO:0000256" key="7">
    <source>
        <dbReference type="SAM" id="Phobius"/>
    </source>
</evidence>
<sequence>MVEPGMHPPEGMVSNFDNPDREMYYMCIGSNVVGIFVCTVFMGLRFWARYRLSMRLQADDIACIIGYIGFVGYCAICLLMLRYGGGLHQWDVPEPLIGDYVKTVYATMVNYGPTVFAIKAAILLFLVKVFSPYKTYIKWIYGFMGVMAVYYVAMLFLKIFICRPIPFFWGEVEEGECFNQRALILTDNVISLVSDIVVLLLPCPLTKKLQVGIWAKIKIAAVFGVGGIACIFSLIRLVFIIQEGESLDQTYVFVKINLTGIAECGIGLVCACFPLMPALWKSILHKDKPGYSSNAKSQFEMMNSSQMNSRQTRTRTKTNFEDNDSDENDLIANGNALVTTTIRAGDDELESGSAKSSTRPKGSLDETRIMRTVEVRQFHES</sequence>
<feature type="transmembrane region" description="Helical" evidence="7">
    <location>
        <begin position="23"/>
        <end position="48"/>
    </location>
</feature>
<feature type="transmembrane region" description="Helical" evidence="7">
    <location>
        <begin position="260"/>
        <end position="280"/>
    </location>
</feature>
<dbReference type="Proteomes" id="UP000813385">
    <property type="component" value="Unassembled WGS sequence"/>
</dbReference>
<evidence type="ECO:0000259" key="8">
    <source>
        <dbReference type="Pfam" id="PF20684"/>
    </source>
</evidence>
<keyword evidence="10" id="KW-1185">Reference proteome</keyword>
<feature type="transmembrane region" description="Helical" evidence="7">
    <location>
        <begin position="104"/>
        <end position="127"/>
    </location>
</feature>
<name>A0A8K0X178_9PEZI</name>
<dbReference type="InterPro" id="IPR049326">
    <property type="entry name" value="Rhodopsin_dom_fungi"/>
</dbReference>
<dbReference type="EMBL" id="JAGPXD010000004">
    <property type="protein sequence ID" value="KAH7357951.1"/>
    <property type="molecule type" value="Genomic_DNA"/>
</dbReference>
<evidence type="ECO:0000256" key="4">
    <source>
        <dbReference type="ARBA" id="ARBA00023136"/>
    </source>
</evidence>
<proteinExistence type="inferred from homology"/>
<keyword evidence="4 7" id="KW-0472">Membrane</keyword>
<feature type="compositionally biased region" description="Polar residues" evidence="6">
    <location>
        <begin position="302"/>
        <end position="311"/>
    </location>
</feature>
<feature type="transmembrane region" description="Helical" evidence="7">
    <location>
        <begin position="139"/>
        <end position="161"/>
    </location>
</feature>
<reference evidence="9" key="1">
    <citation type="journal article" date="2021" name="Nat. Commun.">
        <title>Genetic determinants of endophytism in the Arabidopsis root mycobiome.</title>
        <authorList>
            <person name="Mesny F."/>
            <person name="Miyauchi S."/>
            <person name="Thiergart T."/>
            <person name="Pickel B."/>
            <person name="Atanasova L."/>
            <person name="Karlsson M."/>
            <person name="Huettel B."/>
            <person name="Barry K.W."/>
            <person name="Haridas S."/>
            <person name="Chen C."/>
            <person name="Bauer D."/>
            <person name="Andreopoulos W."/>
            <person name="Pangilinan J."/>
            <person name="LaButti K."/>
            <person name="Riley R."/>
            <person name="Lipzen A."/>
            <person name="Clum A."/>
            <person name="Drula E."/>
            <person name="Henrissat B."/>
            <person name="Kohler A."/>
            <person name="Grigoriev I.V."/>
            <person name="Martin F.M."/>
            <person name="Hacquard S."/>
        </authorList>
    </citation>
    <scope>NUCLEOTIDE SEQUENCE</scope>
    <source>
        <strain evidence="9">MPI-CAGE-AT-0016</strain>
    </source>
</reference>
<dbReference type="InterPro" id="IPR052337">
    <property type="entry name" value="SAT4-like"/>
</dbReference>
<gene>
    <name evidence="9" type="ORF">B0T11DRAFT_354592</name>
</gene>
<evidence type="ECO:0000256" key="6">
    <source>
        <dbReference type="SAM" id="MobiDB-lite"/>
    </source>
</evidence>